<evidence type="ECO:0000313" key="1">
    <source>
        <dbReference type="EMBL" id="KAJ3811401.1"/>
    </source>
</evidence>
<proteinExistence type="predicted"/>
<dbReference type="Proteomes" id="UP001163835">
    <property type="component" value="Unassembled WGS sequence"/>
</dbReference>
<organism evidence="1 2">
    <name type="scientific">Lentinula aff. lateritia</name>
    <dbReference type="NCBI Taxonomy" id="2804960"/>
    <lineage>
        <taxon>Eukaryota</taxon>
        <taxon>Fungi</taxon>
        <taxon>Dikarya</taxon>
        <taxon>Basidiomycota</taxon>
        <taxon>Agaricomycotina</taxon>
        <taxon>Agaricomycetes</taxon>
        <taxon>Agaricomycetidae</taxon>
        <taxon>Agaricales</taxon>
        <taxon>Marasmiineae</taxon>
        <taxon>Omphalotaceae</taxon>
        <taxon>Lentinula</taxon>
    </lineage>
</organism>
<protein>
    <submittedName>
        <fullName evidence="1">Uncharacterized protein</fullName>
    </submittedName>
</protein>
<comment type="caution">
    <text evidence="1">The sequence shown here is derived from an EMBL/GenBank/DDBJ whole genome shotgun (WGS) entry which is preliminary data.</text>
</comment>
<reference evidence="1" key="1">
    <citation type="submission" date="2022-09" db="EMBL/GenBank/DDBJ databases">
        <title>A Global Phylogenomic Analysis of the Shiitake Genus Lentinula.</title>
        <authorList>
            <consortium name="DOE Joint Genome Institute"/>
            <person name="Sierra-Patev S."/>
            <person name="Min B."/>
            <person name="Naranjo-Ortiz M."/>
            <person name="Looney B."/>
            <person name="Konkel Z."/>
            <person name="Slot J.C."/>
            <person name="Sakamoto Y."/>
            <person name="Steenwyk J.L."/>
            <person name="Rokas A."/>
            <person name="Carro J."/>
            <person name="Camarero S."/>
            <person name="Ferreira P."/>
            <person name="Molpeceres G."/>
            <person name="Ruiz-Duenas F.J."/>
            <person name="Serrano A."/>
            <person name="Henrissat B."/>
            <person name="Drula E."/>
            <person name="Hughes K.W."/>
            <person name="Mata J.L."/>
            <person name="Ishikawa N.K."/>
            <person name="Vargas-Isla R."/>
            <person name="Ushijima S."/>
            <person name="Smith C.A."/>
            <person name="Ahrendt S."/>
            <person name="Andreopoulos W."/>
            <person name="He G."/>
            <person name="Labutti K."/>
            <person name="Lipzen A."/>
            <person name="Ng V."/>
            <person name="Riley R."/>
            <person name="Sandor L."/>
            <person name="Barry K."/>
            <person name="Martinez A.T."/>
            <person name="Xiao Y."/>
            <person name="Gibbons J.G."/>
            <person name="Terashima K."/>
            <person name="Grigoriev I.V."/>
            <person name="Hibbett D.S."/>
        </authorList>
    </citation>
    <scope>NUCLEOTIDE SEQUENCE</scope>
    <source>
        <strain evidence="1">TMI1499</strain>
    </source>
</reference>
<accession>A0ACC1U482</accession>
<gene>
    <name evidence="1" type="ORF">F5876DRAFT_75856</name>
</gene>
<evidence type="ECO:0000313" key="2">
    <source>
        <dbReference type="Proteomes" id="UP001163835"/>
    </source>
</evidence>
<name>A0ACC1U482_9AGAR</name>
<keyword evidence="2" id="KW-1185">Reference proteome</keyword>
<dbReference type="EMBL" id="MU795060">
    <property type="protein sequence ID" value="KAJ3811401.1"/>
    <property type="molecule type" value="Genomic_DNA"/>
</dbReference>
<sequence>MASIAQIFSVLSASAECTALSLSDLDRFIRFTRRLKPEIALGMQHSSAPPPFLPPHVASFLSNALDIQGAVVLKLWAFLRQYIWELGEPSIETTERLLFDEHGSRTTKNHQRLAYYMFYPPFTKCPDCKKILTHISRIPVTFFTKNGPFSAYSTSLRCKTESCETRYYPNYSVKIKAKVRRYYDEAVPSVLHLEEHSFIQSGLSELFTACTLFAWVSSQNCALIYNHALSPYGQKHVNESKFMLTPTQVWRAFVLVSLLKDWRERGCILSVRDDGELNAQLKELMCERNDRMIAEGQLERLHACETCEKLVPTENSCSHMGLRSLRAVVTDGVTLGHPCCKVHNCTEPLQNNRHHWCKTHMEQQHVCIITDCNRPTRSGHRTCNDTAHRKYEEYRNLKGKGFFLLRKRLQCVGVQQPSTSLGLDSVAEENLAELLDIDGDDPVDPAHKSDNGNRPSKAMFARRRTHNEQLVVCSCGIISARATMFGAEAISGVKDFLKSVYPNPNDLPDVIFYDNNCQLQAHLLAQNDEYFRGTMLPVDVFHFKSKHKQSDEFCQKHCNPSQWTELVGEDGEWVFNSSAAEQANVWIGGYQAIVREMLYYNYNFFLDEMIKRRNAVLVAKLSRTNQAPYHIPSYPHTM</sequence>